<sequence length="616" mass="71529">MLNLSPGESVSYEGKEYFIKQISDLTHLVLIHPDTKALKEVAISEISGVNDFEVNPISDLALIPDAKWNEAIKRFEIIKPLLVNGRTRPMVEARANEYGFSTNSLYGWIRRYETTGKVTELLTDERADKGESKLSQQLQDLIKDVIKTEYKTRQKKSITKVHRELKIRCRELGLKAPHYNTLRAWIKKEHPKDIERLREGDKKAAEKYSPIRGEFPGAEWPFSFVQVDHTQLDIQLCDDYWRKPVGRPWITVVFDVFSRMVLGFRVGFDAPSGLVTGLAITHAAFPKEDWLAKYNVNGEWPCWGINWGAIHMDNAREFRGKLIQRACDQYNINVEWRPVARPNYGAHIERYLGTLAEELKGLSGATFSNIREKGNYDSEGNAVFTLSNIEEWLTVQIVGMYHNGIHSALGMSPLEKFRQGILGNDQHPGIGLPARIKDVRRFRLDFLPFIDRTVQRAGVSWDGVVYFADVLRRWIKAPDPQTSRSHRKFIFRRDPRDISTIWFFDPDDNEYYPIPYRNTSYPAVSVWEWKAAQARLKEERDGRQNEDEIFATIKRMREIEERAVRTTKKARRTFERKKIVSMPPVKAEEKEQLPITEETEQPKKIIKPFDDLDEML</sequence>
<dbReference type="AlphaFoldDB" id="Q31F34"/>
<feature type="region of interest" description="Disordered" evidence="1">
    <location>
        <begin position="581"/>
        <end position="616"/>
    </location>
</feature>
<dbReference type="STRING" id="317025.Tcr_1647"/>
<dbReference type="SUPFAM" id="SSF53098">
    <property type="entry name" value="Ribonuclease H-like"/>
    <property type="match status" value="1"/>
</dbReference>
<accession>Q31F34</accession>
<dbReference type="InterPro" id="IPR012337">
    <property type="entry name" value="RNaseH-like_sf"/>
</dbReference>
<dbReference type="HOGENOM" id="CLU_017991_4_0_6"/>
<dbReference type="EMBL" id="CP000109">
    <property type="protein sequence ID" value="ABB42239.1"/>
    <property type="molecule type" value="Genomic_DNA"/>
</dbReference>
<proteinExistence type="predicted"/>
<organism evidence="3">
    <name type="scientific">Hydrogenovibrio crunogenus (strain DSM 25203 / XCL-2)</name>
    <name type="common">Thiomicrospira crunogena</name>
    <dbReference type="NCBI Taxonomy" id="317025"/>
    <lineage>
        <taxon>Bacteria</taxon>
        <taxon>Pseudomonadati</taxon>
        <taxon>Pseudomonadota</taxon>
        <taxon>Gammaproteobacteria</taxon>
        <taxon>Thiotrichales</taxon>
        <taxon>Piscirickettsiaceae</taxon>
        <taxon>Hydrogenovibrio</taxon>
    </lineage>
</organism>
<feature type="domain" description="Integrase catalytic" evidence="2">
    <location>
        <begin position="212"/>
        <end position="421"/>
    </location>
</feature>
<dbReference type="GO" id="GO:0015074">
    <property type="term" value="P:DNA integration"/>
    <property type="evidence" value="ECO:0007669"/>
    <property type="project" value="InterPro"/>
</dbReference>
<evidence type="ECO:0000259" key="2">
    <source>
        <dbReference type="PROSITE" id="PS50994"/>
    </source>
</evidence>
<dbReference type="KEGG" id="tcx:Tcr_1647"/>
<dbReference type="eggNOG" id="COG2801">
    <property type="taxonomic scope" value="Bacteria"/>
</dbReference>
<feature type="compositionally biased region" description="Basic and acidic residues" evidence="1">
    <location>
        <begin position="600"/>
        <end position="610"/>
    </location>
</feature>
<evidence type="ECO:0000313" key="3">
    <source>
        <dbReference type="EMBL" id="ABB42239.1"/>
    </source>
</evidence>
<evidence type="ECO:0000256" key="1">
    <source>
        <dbReference type="SAM" id="MobiDB-lite"/>
    </source>
</evidence>
<protein>
    <submittedName>
        <fullName evidence="3">Transposase</fullName>
    </submittedName>
</protein>
<dbReference type="GO" id="GO:0003676">
    <property type="term" value="F:nucleic acid binding"/>
    <property type="evidence" value="ECO:0007669"/>
    <property type="project" value="InterPro"/>
</dbReference>
<dbReference type="InterPro" id="IPR001584">
    <property type="entry name" value="Integrase_cat-core"/>
</dbReference>
<dbReference type="Gene3D" id="3.30.420.10">
    <property type="entry name" value="Ribonuclease H-like superfamily/Ribonuclease H"/>
    <property type="match status" value="1"/>
</dbReference>
<dbReference type="InterPro" id="IPR036397">
    <property type="entry name" value="RNaseH_sf"/>
</dbReference>
<gene>
    <name evidence="3" type="ordered locus">Tcr_1647</name>
</gene>
<name>Q31F34_HYDCU</name>
<dbReference type="InterPro" id="IPR015378">
    <property type="entry name" value="Transposase-like_Mu_C"/>
</dbReference>
<dbReference type="Pfam" id="PF09299">
    <property type="entry name" value="Mu-transpos_C"/>
    <property type="match status" value="1"/>
</dbReference>
<reference evidence="3" key="1">
    <citation type="submission" date="2006-07" db="EMBL/GenBank/DDBJ databases">
        <title>Complete sequence of Thiomicrospira crunogena XCL-2.</title>
        <authorList>
            <consortium name="US DOE Joint Genome Institute"/>
            <person name="Copeland A."/>
            <person name="Lucas S."/>
            <person name="Lapidus A."/>
            <person name="Barry K."/>
            <person name="Detter J.C."/>
            <person name="Glavina del Rio T."/>
            <person name="Hammon N."/>
            <person name="Israni S."/>
            <person name="Dalin E."/>
            <person name="Tice H."/>
            <person name="Pitluck S."/>
            <person name="Chain P."/>
            <person name="Malfatti S."/>
            <person name="Shin M."/>
            <person name="Vergez L."/>
            <person name="Schmutz J."/>
            <person name="Larimer F."/>
            <person name="Land M."/>
            <person name="Hauser L."/>
            <person name="Kyrpides N."/>
            <person name="Lykidis A."/>
            <person name="Scott K.M."/>
            <person name="Sievert S."/>
            <person name="Kerfeld C."/>
            <person name="Freyermuth S."/>
            <person name="Dobrinski K."/>
            <person name="Boller A."/>
            <person name="Fitzpatrick K."/>
            <person name="Thoma P."/>
            <person name="Moore J."/>
            <person name="Richardson P."/>
        </authorList>
    </citation>
    <scope>NUCLEOTIDE SEQUENCE</scope>
    <source>
        <strain evidence="3">XCL-2</strain>
    </source>
</reference>
<dbReference type="PROSITE" id="PS50994">
    <property type="entry name" value="INTEGRASE"/>
    <property type="match status" value="1"/>
</dbReference>